<dbReference type="InterPro" id="IPR021598">
    <property type="entry name" value="DUF3221"/>
</dbReference>
<reference evidence="1 2" key="1">
    <citation type="submission" date="2018-03" db="EMBL/GenBank/DDBJ databases">
        <title>Bacillus urumqiensis sp. nov., a moderately haloalkaliphilic bacterium isolated from a salt lake.</title>
        <authorList>
            <person name="Zhao B."/>
            <person name="Liao Z."/>
        </authorList>
    </citation>
    <scope>NUCLEOTIDE SEQUENCE [LARGE SCALE GENOMIC DNA]</scope>
    <source>
        <strain evidence="1 2">BZ-SZ-XJ18</strain>
    </source>
</reference>
<name>A0A2P6MJT5_ALKUR</name>
<sequence length="166" mass="18265">MNMKGWILLGTGIVLAGCSSEGEAGPPSHTGYVTEIDGDRMLVVEEEPEDYSDTGGLETFYDAIWFEGTPEELLPGDFVHVWAEGAIAESYPGQGTAERASIIQPEEYSGAELDEQQALELALEETADDDASTHYAVEDVTFEEGLWTVTLYDSIAQRSIEWEFEE</sequence>
<proteinExistence type="predicted"/>
<evidence type="ECO:0000313" key="1">
    <source>
        <dbReference type="EMBL" id="PRO66539.1"/>
    </source>
</evidence>
<dbReference type="OrthoDB" id="2603210at2"/>
<organism evidence="1 2">
    <name type="scientific">Alkalicoccus urumqiensis</name>
    <name type="common">Bacillus urumqiensis</name>
    <dbReference type="NCBI Taxonomy" id="1548213"/>
    <lineage>
        <taxon>Bacteria</taxon>
        <taxon>Bacillati</taxon>
        <taxon>Bacillota</taxon>
        <taxon>Bacilli</taxon>
        <taxon>Bacillales</taxon>
        <taxon>Bacillaceae</taxon>
        <taxon>Alkalicoccus</taxon>
    </lineage>
</organism>
<keyword evidence="2" id="KW-1185">Reference proteome</keyword>
<dbReference type="Pfam" id="PF11518">
    <property type="entry name" value="DUF3221"/>
    <property type="match status" value="1"/>
</dbReference>
<dbReference type="Proteomes" id="UP000243650">
    <property type="component" value="Unassembled WGS sequence"/>
</dbReference>
<accession>A0A2P6MJT5</accession>
<evidence type="ECO:0008006" key="3">
    <source>
        <dbReference type="Google" id="ProtNLM"/>
    </source>
</evidence>
<comment type="caution">
    <text evidence="1">The sequence shown here is derived from an EMBL/GenBank/DDBJ whole genome shotgun (WGS) entry which is preliminary data.</text>
</comment>
<gene>
    <name evidence="1" type="ORF">C6I21_04130</name>
</gene>
<dbReference type="EMBL" id="PVNS01000003">
    <property type="protein sequence ID" value="PRO66539.1"/>
    <property type="molecule type" value="Genomic_DNA"/>
</dbReference>
<dbReference type="PROSITE" id="PS51257">
    <property type="entry name" value="PROKAR_LIPOPROTEIN"/>
    <property type="match status" value="1"/>
</dbReference>
<dbReference type="AlphaFoldDB" id="A0A2P6MJT5"/>
<protein>
    <recommendedName>
        <fullName evidence="3">DUF3221 domain-containing protein</fullName>
    </recommendedName>
</protein>
<evidence type="ECO:0000313" key="2">
    <source>
        <dbReference type="Proteomes" id="UP000243650"/>
    </source>
</evidence>